<gene>
    <name evidence="1" type="ORF">T02_6907</name>
</gene>
<keyword evidence="2" id="KW-1185">Reference proteome</keyword>
<evidence type="ECO:0000313" key="2">
    <source>
        <dbReference type="Proteomes" id="UP000054721"/>
    </source>
</evidence>
<dbReference type="EMBL" id="JYDW01000125">
    <property type="protein sequence ID" value="KRZ54996.1"/>
    <property type="molecule type" value="Genomic_DNA"/>
</dbReference>
<comment type="caution">
    <text evidence="1">The sequence shown here is derived from an EMBL/GenBank/DDBJ whole genome shotgun (WGS) entry which is preliminary data.</text>
</comment>
<dbReference type="Proteomes" id="UP000054721">
    <property type="component" value="Unassembled WGS sequence"/>
</dbReference>
<accession>A0A0V1L615</accession>
<organism evidence="1 2">
    <name type="scientific">Trichinella nativa</name>
    <dbReference type="NCBI Taxonomy" id="6335"/>
    <lineage>
        <taxon>Eukaryota</taxon>
        <taxon>Metazoa</taxon>
        <taxon>Ecdysozoa</taxon>
        <taxon>Nematoda</taxon>
        <taxon>Enoplea</taxon>
        <taxon>Dorylaimia</taxon>
        <taxon>Trichinellida</taxon>
        <taxon>Trichinellidae</taxon>
        <taxon>Trichinella</taxon>
    </lineage>
</organism>
<evidence type="ECO:0000313" key="1">
    <source>
        <dbReference type="EMBL" id="KRZ54996.1"/>
    </source>
</evidence>
<sequence>MNSKRATVNERLVRGMTGNCLTGQLTFGSSFVLLIYRAHLLLNVNEIELYLFTYKNSYVIRSALNIHRFDYLQISKPPKSNKLMLITLKFAIPLAMCTLKDAVHYRTIHH</sequence>
<dbReference type="OrthoDB" id="10529366at2759"/>
<reference evidence="1 2" key="1">
    <citation type="submission" date="2015-05" db="EMBL/GenBank/DDBJ databases">
        <title>Evolution of Trichinella species and genotypes.</title>
        <authorList>
            <person name="Korhonen P.K."/>
            <person name="Edoardo P."/>
            <person name="Giuseppe L.R."/>
            <person name="Gasser R.B."/>
        </authorList>
    </citation>
    <scope>NUCLEOTIDE SEQUENCE [LARGE SCALE GENOMIC DNA]</scope>
    <source>
        <strain evidence="1">ISS10</strain>
    </source>
</reference>
<proteinExistence type="predicted"/>
<dbReference type="AlphaFoldDB" id="A0A0V1L615"/>
<protein>
    <submittedName>
        <fullName evidence="1">Uncharacterized protein</fullName>
    </submittedName>
</protein>
<name>A0A0V1L615_9BILA</name>